<organism evidence="2 3">
    <name type="scientific">candidate division MSBL1 archaeon SCGC-AAA259M10</name>
    <dbReference type="NCBI Taxonomy" id="1698270"/>
    <lineage>
        <taxon>Archaea</taxon>
        <taxon>Methanobacteriati</taxon>
        <taxon>Methanobacteriota</taxon>
        <taxon>candidate division MSBL1</taxon>
    </lineage>
</organism>
<evidence type="ECO:0000313" key="2">
    <source>
        <dbReference type="EMBL" id="KXB00721.1"/>
    </source>
</evidence>
<keyword evidence="3" id="KW-1185">Reference proteome</keyword>
<comment type="caution">
    <text evidence="2">The sequence shown here is derived from an EMBL/GenBank/DDBJ whole genome shotgun (WGS) entry which is preliminary data.</text>
</comment>
<dbReference type="AlphaFoldDB" id="A0A133V2R9"/>
<protein>
    <submittedName>
        <fullName evidence="2">Uncharacterized protein</fullName>
    </submittedName>
</protein>
<evidence type="ECO:0000313" key="3">
    <source>
        <dbReference type="Proteomes" id="UP000070341"/>
    </source>
</evidence>
<name>A0A133V2R9_9EURY</name>
<reference evidence="2 3" key="1">
    <citation type="journal article" date="2016" name="Sci. Rep.">
        <title>Metabolic traits of an uncultured archaeal lineage -MSBL1- from brine pools of the Red Sea.</title>
        <authorList>
            <person name="Mwirichia R."/>
            <person name="Alam I."/>
            <person name="Rashid M."/>
            <person name="Vinu M."/>
            <person name="Ba-Alawi W."/>
            <person name="Anthony Kamau A."/>
            <person name="Kamanda Ngugi D."/>
            <person name="Goker M."/>
            <person name="Klenk H.P."/>
            <person name="Bajic V."/>
            <person name="Stingl U."/>
        </authorList>
    </citation>
    <scope>NUCLEOTIDE SEQUENCE [LARGE SCALE GENOMIC DNA]</scope>
    <source>
        <strain evidence="2">SCGC-AAA259M10</strain>
    </source>
</reference>
<dbReference type="EMBL" id="LHXU01000005">
    <property type="protein sequence ID" value="KXB00721.1"/>
    <property type="molecule type" value="Genomic_DNA"/>
</dbReference>
<gene>
    <name evidence="2" type="ORF">AKJ40_00745</name>
</gene>
<dbReference type="Proteomes" id="UP000070341">
    <property type="component" value="Unassembled WGS sequence"/>
</dbReference>
<keyword evidence="1" id="KW-0175">Coiled coil</keyword>
<proteinExistence type="predicted"/>
<sequence>MPEKTYQDLKDEFDKKVEKLREECDHLEVSDWRKECWAIGHTTGFEVKVCEICRETVAKRTSCANCGKLIEEEDFEEGNGTRRPSSEIFCPECQEEWEKFIQEHPYRPESEESVKVVKHLSGGGTEETERELKEGDHYMRLHRKFLEREADV</sequence>
<accession>A0A133V2R9</accession>
<evidence type="ECO:0000256" key="1">
    <source>
        <dbReference type="SAM" id="Coils"/>
    </source>
</evidence>
<feature type="coiled-coil region" evidence="1">
    <location>
        <begin position="3"/>
        <end position="30"/>
    </location>
</feature>